<feature type="domain" description="Protein kinase" evidence="10">
    <location>
        <begin position="158"/>
        <end position="452"/>
    </location>
</feature>
<dbReference type="InterPro" id="IPR008271">
    <property type="entry name" value="Ser/Thr_kinase_AS"/>
</dbReference>
<evidence type="ECO:0000256" key="6">
    <source>
        <dbReference type="PIRSR" id="PIRSR630616-1"/>
    </source>
</evidence>
<keyword evidence="2" id="KW-0808">Transferase</keyword>
<feature type="binding site" evidence="7">
    <location>
        <position position="198"/>
    </location>
    <ligand>
        <name>ATP</name>
        <dbReference type="ChEBI" id="CHEBI:30616"/>
    </ligand>
</feature>
<organism evidence="11 12">
    <name type="scientific">Trichomonascus ciferrii</name>
    <dbReference type="NCBI Taxonomy" id="44093"/>
    <lineage>
        <taxon>Eukaryota</taxon>
        <taxon>Fungi</taxon>
        <taxon>Dikarya</taxon>
        <taxon>Ascomycota</taxon>
        <taxon>Saccharomycotina</taxon>
        <taxon>Dipodascomycetes</taxon>
        <taxon>Dipodascales</taxon>
        <taxon>Trichomonascaceae</taxon>
        <taxon>Trichomonascus</taxon>
        <taxon>Trichomonascus ciferrii complex</taxon>
    </lineage>
</organism>
<evidence type="ECO:0000256" key="5">
    <source>
        <dbReference type="ARBA" id="ARBA00022840"/>
    </source>
</evidence>
<evidence type="ECO:0000256" key="2">
    <source>
        <dbReference type="ARBA" id="ARBA00022679"/>
    </source>
</evidence>
<evidence type="ECO:0000256" key="4">
    <source>
        <dbReference type="ARBA" id="ARBA00022777"/>
    </source>
</evidence>
<dbReference type="VEuPathDB" id="FungiDB:TRICI_005849"/>
<evidence type="ECO:0000256" key="8">
    <source>
        <dbReference type="PIRSR" id="PIRSR630616-3"/>
    </source>
</evidence>
<dbReference type="PROSITE" id="PS00108">
    <property type="entry name" value="PROTEIN_KINASE_ST"/>
    <property type="match status" value="1"/>
</dbReference>
<keyword evidence="4" id="KW-0418">Kinase</keyword>
<feature type="binding site" evidence="7">
    <location>
        <position position="329"/>
    </location>
    <ligand>
        <name>ATP</name>
        <dbReference type="ChEBI" id="CHEBI:30616"/>
    </ligand>
</feature>
<feature type="cross-link" description="Glycyl lysine isopeptide (Lys-Gly) (interchain with G-Cter in SUMO2)" evidence="8">
    <location>
        <position position="298"/>
    </location>
</feature>
<dbReference type="AlphaFoldDB" id="A0A642UNZ8"/>
<comment type="caution">
    <text evidence="11">The sequence shown here is derived from an EMBL/GenBank/DDBJ whole genome shotgun (WGS) entry which is preliminary data.</text>
</comment>
<dbReference type="EMBL" id="SWFS01000465">
    <property type="protein sequence ID" value="KAA8902560.1"/>
    <property type="molecule type" value="Genomic_DNA"/>
</dbReference>
<keyword evidence="12" id="KW-1185">Reference proteome</keyword>
<feature type="compositionally biased region" description="Low complexity" evidence="9">
    <location>
        <begin position="100"/>
        <end position="125"/>
    </location>
</feature>
<dbReference type="SMART" id="SM00220">
    <property type="entry name" value="S_TKc"/>
    <property type="match status" value="1"/>
</dbReference>
<keyword evidence="3 7" id="KW-0547">Nucleotide-binding</keyword>
<evidence type="ECO:0000313" key="12">
    <source>
        <dbReference type="Proteomes" id="UP000761534"/>
    </source>
</evidence>
<dbReference type="InterPro" id="IPR000719">
    <property type="entry name" value="Prot_kinase_dom"/>
</dbReference>
<evidence type="ECO:0000259" key="10">
    <source>
        <dbReference type="PROSITE" id="PS50011"/>
    </source>
</evidence>
<evidence type="ECO:0000256" key="7">
    <source>
        <dbReference type="PIRSR" id="PIRSR630616-2"/>
    </source>
</evidence>
<name>A0A642UNZ8_9ASCO</name>
<proteinExistence type="predicted"/>
<dbReference type="PANTHER" id="PTHR24350">
    <property type="entry name" value="SERINE/THREONINE-PROTEIN KINASE IAL-RELATED"/>
    <property type="match status" value="1"/>
</dbReference>
<sequence length="474" mass="52860">MRMLRVRIPSGAGSGHHRVSDDDEDDAAGLVVDDDIVCLPSPSLSGGEGNVFKYYNGHSPPPAAAISRAPSLRVPSGSRGPQTEPLLIIPKQRGVEEVRASPSLSKSSVDSSSAASSPEDTVTTPPEDEEEIATKPSSGGSMGRVYEAYDAQMRKCTWREVRLLGRGAFSRVLLAIPNSRYVYPEHRQRCEQLPVAVKIIDMGPRDDPSRHRIEEGLRREIEIIQSLRHPSIIRLFAFNTDPTRALMVLPYCAGGDLFHFAAQHGRRLSARLIQRIFAEVAMATVYLHARNLVHRDIKLENVLLTLPHAELLALERPAVHPEPLVVLTDFGLSRKINPESPELTTRCGSEDYVSPELVMGQPYDGRETDTWAMGVVLYCLLEGRLPFDPPKTQSGGRTSSRTVHRIARVDWAWYDMDRENDEWAGAMDVVEHCLKRKNRRWTSAQVAQHPWVRDGLQVDLVPGDTDLVKQIFIP</sequence>
<dbReference type="SUPFAM" id="SSF56112">
    <property type="entry name" value="Protein kinase-like (PK-like)"/>
    <property type="match status" value="1"/>
</dbReference>
<feature type="binding site" evidence="7">
    <location>
        <begin position="300"/>
        <end position="301"/>
    </location>
    <ligand>
        <name>ATP</name>
        <dbReference type="ChEBI" id="CHEBI:30616"/>
    </ligand>
</feature>
<keyword evidence="5 7" id="KW-0067">ATP-binding</keyword>
<dbReference type="PROSITE" id="PS50011">
    <property type="entry name" value="PROTEIN_KINASE_DOM"/>
    <property type="match status" value="1"/>
</dbReference>
<feature type="region of interest" description="Disordered" evidence="9">
    <location>
        <begin position="54"/>
        <end position="143"/>
    </location>
</feature>
<evidence type="ECO:0000313" key="11">
    <source>
        <dbReference type="EMBL" id="KAA8902560.1"/>
    </source>
</evidence>
<dbReference type="Pfam" id="PF00069">
    <property type="entry name" value="Pkinase"/>
    <property type="match status" value="1"/>
</dbReference>
<dbReference type="InterPro" id="IPR030616">
    <property type="entry name" value="Aur-like"/>
</dbReference>
<evidence type="ECO:0000256" key="3">
    <source>
        <dbReference type="ARBA" id="ARBA00022741"/>
    </source>
</evidence>
<dbReference type="Proteomes" id="UP000761534">
    <property type="component" value="Unassembled WGS sequence"/>
</dbReference>
<dbReference type="InterPro" id="IPR011009">
    <property type="entry name" value="Kinase-like_dom_sf"/>
</dbReference>
<dbReference type="Gene3D" id="1.10.510.10">
    <property type="entry name" value="Transferase(Phosphotransferase) domain 1"/>
    <property type="match status" value="1"/>
</dbReference>
<feature type="region of interest" description="Disordered" evidence="9">
    <location>
        <begin position="1"/>
        <end position="27"/>
    </location>
</feature>
<evidence type="ECO:0000256" key="9">
    <source>
        <dbReference type="SAM" id="MobiDB-lite"/>
    </source>
</evidence>
<evidence type="ECO:0000256" key="1">
    <source>
        <dbReference type="ARBA" id="ARBA00022527"/>
    </source>
</evidence>
<gene>
    <name evidence="11" type="ORF">TRICI_005849</name>
</gene>
<keyword evidence="1" id="KW-0723">Serine/threonine-protein kinase</keyword>
<feature type="active site" description="Proton acceptor" evidence="6">
    <location>
        <position position="296"/>
    </location>
</feature>
<dbReference type="GO" id="GO:0004674">
    <property type="term" value="F:protein serine/threonine kinase activity"/>
    <property type="evidence" value="ECO:0007669"/>
    <property type="project" value="UniProtKB-KW"/>
</dbReference>
<reference evidence="11" key="1">
    <citation type="journal article" date="2019" name="G3 (Bethesda)">
        <title>Genome Assemblies of Two Rare Opportunistic Yeast Pathogens: Diutina rugosa (syn. Candida rugosa) and Trichomonascus ciferrii (syn. Candida ciferrii).</title>
        <authorList>
            <person name="Mixao V."/>
            <person name="Saus E."/>
            <person name="Hansen A.P."/>
            <person name="Lass-Florl C."/>
            <person name="Gabaldon T."/>
        </authorList>
    </citation>
    <scope>NUCLEOTIDE SEQUENCE</scope>
    <source>
        <strain evidence="11">CBS 4856</strain>
    </source>
</reference>
<dbReference type="OrthoDB" id="410920at2759"/>
<dbReference type="GO" id="GO:0005524">
    <property type="term" value="F:ATP binding"/>
    <property type="evidence" value="ECO:0007669"/>
    <property type="project" value="UniProtKB-KW"/>
</dbReference>
<protein>
    <recommendedName>
        <fullName evidence="10">Protein kinase domain-containing protein</fullName>
    </recommendedName>
</protein>
<accession>A0A642UNZ8</accession>